<reference evidence="2 3" key="1">
    <citation type="journal article" date="2011" name="Proc. Natl. Acad. Sci. U.S.A.">
        <title>Evolutionary erosion of yeast sex chromosomes by mating-type switching accidents.</title>
        <authorList>
            <person name="Gordon J.L."/>
            <person name="Armisen D."/>
            <person name="Proux-Wera E."/>
            <person name="Oheigeartaigh S.S."/>
            <person name="Byrne K.P."/>
            <person name="Wolfe K.H."/>
        </authorList>
    </citation>
    <scope>NUCLEOTIDE SEQUENCE [LARGE SCALE GENOMIC DNA]</scope>
    <source>
        <strain evidence="3">ATCC MYA-139 / BCRC 22969 / CBS 8797 / CCRC 22969 / KCTC 17520 / NBRC 10181 / NCYC 3082</strain>
    </source>
</reference>
<dbReference type="EMBL" id="HE978319">
    <property type="protein sequence ID" value="CCK70981.1"/>
    <property type="molecule type" value="Genomic_DNA"/>
</dbReference>
<keyword evidence="1" id="KW-0472">Membrane</keyword>
<keyword evidence="1" id="KW-1133">Transmembrane helix</keyword>
<sequence length="83" mass="8894">MNTWKDSLLSTLWQDIDAAGVADATVAAGSAAPLQDIENICVVVAVWFVVCLLVVLSLSFGACLYLSLTGMLCREESTDIEKQ</sequence>
<proteinExistence type="predicted"/>
<gene>
    <name evidence="2" type="primary">KNAG0F03185</name>
    <name evidence="2" type="ordered locus">KNAG_0F03185</name>
</gene>
<dbReference type="HOGENOM" id="CLU_2542889_0_0_1"/>
<keyword evidence="1" id="KW-0812">Transmembrane</keyword>
<accession>J7S8M9</accession>
<evidence type="ECO:0000313" key="2">
    <source>
        <dbReference type="EMBL" id="CCK70981.1"/>
    </source>
</evidence>
<organism evidence="2 3">
    <name type="scientific">Huiozyma naganishii (strain ATCC MYA-139 / BCRC 22969 / CBS 8797 / KCTC 17520 / NBRC 10181 / NCYC 3082 / Yp74L-3)</name>
    <name type="common">Yeast</name>
    <name type="synonym">Kazachstania naganishii</name>
    <dbReference type="NCBI Taxonomy" id="1071383"/>
    <lineage>
        <taxon>Eukaryota</taxon>
        <taxon>Fungi</taxon>
        <taxon>Dikarya</taxon>
        <taxon>Ascomycota</taxon>
        <taxon>Saccharomycotina</taxon>
        <taxon>Saccharomycetes</taxon>
        <taxon>Saccharomycetales</taxon>
        <taxon>Saccharomycetaceae</taxon>
        <taxon>Huiozyma</taxon>
    </lineage>
</organism>
<evidence type="ECO:0000313" key="3">
    <source>
        <dbReference type="Proteomes" id="UP000006310"/>
    </source>
</evidence>
<protein>
    <submittedName>
        <fullName evidence="2">Uncharacterized protein</fullName>
    </submittedName>
</protein>
<name>J7S8M9_HUIN7</name>
<dbReference type="GeneID" id="34526696"/>
<dbReference type="RefSeq" id="XP_022465227.1">
    <property type="nucleotide sequence ID" value="XM_022608764.1"/>
</dbReference>
<dbReference type="KEGG" id="kng:KNAG_0F03185"/>
<evidence type="ECO:0000256" key="1">
    <source>
        <dbReference type="SAM" id="Phobius"/>
    </source>
</evidence>
<feature type="transmembrane region" description="Helical" evidence="1">
    <location>
        <begin position="44"/>
        <end position="68"/>
    </location>
</feature>
<dbReference type="Proteomes" id="UP000006310">
    <property type="component" value="Chromosome 6"/>
</dbReference>
<keyword evidence="3" id="KW-1185">Reference proteome</keyword>
<reference evidence="3" key="2">
    <citation type="submission" date="2012-08" db="EMBL/GenBank/DDBJ databases">
        <title>Genome sequence of Kazachstania naganishii.</title>
        <authorList>
            <person name="Gordon J.L."/>
            <person name="Armisen D."/>
            <person name="Proux-Wera E."/>
            <person name="OhEigeartaigh S.S."/>
            <person name="Byrne K.P."/>
            <person name="Wolfe K.H."/>
        </authorList>
    </citation>
    <scope>NUCLEOTIDE SEQUENCE [LARGE SCALE GENOMIC DNA]</scope>
    <source>
        <strain evidence="3">ATCC MYA-139 / BCRC 22969 / CBS 8797 / CCRC 22969 / KCTC 17520 / NBRC 10181 / NCYC 3082</strain>
    </source>
</reference>
<dbReference type="AlphaFoldDB" id="J7S8M9"/>